<evidence type="ECO:0000313" key="2">
    <source>
        <dbReference type="Proteomes" id="UP000450457"/>
    </source>
</evidence>
<sequence>MEVHQKEVEGSERKIPYTYIQNGSTRICFMFAGRGYNYDRPLFYYTTMKLIEDTCDIVHVHYDYDSSFFEQPWEGIAKQMEEDVSSVIEDVLKQKDDVHLCFLGKSIGTVPIAEGLIRKYPAAKYIFLTPLFKYNFY</sequence>
<dbReference type="AlphaFoldDB" id="A0A845FCR7"/>
<evidence type="ECO:0008006" key="3">
    <source>
        <dbReference type="Google" id="ProtNLM"/>
    </source>
</evidence>
<name>A0A845FCR7_9BACI</name>
<comment type="caution">
    <text evidence="1">The sequence shown here is derived from an EMBL/GenBank/DDBJ whole genome shotgun (WGS) entry which is preliminary data.</text>
</comment>
<protein>
    <recommendedName>
        <fullName evidence="3">Alpha/beta hydrolase</fullName>
    </recommendedName>
</protein>
<dbReference type="RefSeq" id="WP_160914510.1">
    <property type="nucleotide sequence ID" value="NZ_WMFA01000004.1"/>
</dbReference>
<dbReference type="OrthoDB" id="1908495at2"/>
<dbReference type="Proteomes" id="UP000450457">
    <property type="component" value="Unassembled WGS sequence"/>
</dbReference>
<dbReference type="GeneID" id="78007804"/>
<reference evidence="1 2" key="1">
    <citation type="submission" date="2019-11" db="EMBL/GenBank/DDBJ databases">
        <title>Genome sequences of 17 halophilic strains isolated from different environments.</title>
        <authorList>
            <person name="Furrow R.E."/>
        </authorList>
    </citation>
    <scope>NUCLEOTIDE SEQUENCE [LARGE SCALE GENOMIC DNA]</scope>
    <source>
        <strain evidence="1 2">SL-4</strain>
    </source>
</reference>
<dbReference type="EMBL" id="WMFA01000004">
    <property type="protein sequence ID" value="MYL71659.1"/>
    <property type="molecule type" value="Genomic_DNA"/>
</dbReference>
<accession>A0A845FCR7</accession>
<proteinExistence type="predicted"/>
<gene>
    <name evidence="1" type="ORF">GLW00_12395</name>
</gene>
<evidence type="ECO:0000313" key="1">
    <source>
        <dbReference type="EMBL" id="MYL71659.1"/>
    </source>
</evidence>
<organism evidence="1 2">
    <name type="scientific">Halobacillus litoralis</name>
    <dbReference type="NCBI Taxonomy" id="45668"/>
    <lineage>
        <taxon>Bacteria</taxon>
        <taxon>Bacillati</taxon>
        <taxon>Bacillota</taxon>
        <taxon>Bacilli</taxon>
        <taxon>Bacillales</taxon>
        <taxon>Bacillaceae</taxon>
        <taxon>Halobacillus</taxon>
    </lineage>
</organism>